<keyword evidence="5 7" id="KW-1133">Transmembrane helix</keyword>
<name>A0A1W1EII1_9ZZZZ</name>
<organism evidence="9">
    <name type="scientific">hydrothermal vent metagenome</name>
    <dbReference type="NCBI Taxonomy" id="652676"/>
    <lineage>
        <taxon>unclassified sequences</taxon>
        <taxon>metagenomes</taxon>
        <taxon>ecological metagenomes</taxon>
    </lineage>
</organism>
<feature type="domain" description="Glycosyltransferase 2-like" evidence="8">
    <location>
        <begin position="5"/>
        <end position="166"/>
    </location>
</feature>
<proteinExistence type="predicted"/>
<evidence type="ECO:0000259" key="8">
    <source>
        <dbReference type="Pfam" id="PF00535"/>
    </source>
</evidence>
<dbReference type="EMBL" id="FRYL01000016">
    <property type="protein sequence ID" value="SHO80673.1"/>
    <property type="molecule type" value="Genomic_DNA"/>
</dbReference>
<sequence>MIKISIIVSVYNEEKVLNAFYQKLNSVISKIDNYIFEILFVNDGSIDNSEDILIELSTNDSNIKVINFSKNFGHEAAMIAGIDKASGDFIICMDSDLQHPPKEIINILQKAQDGYNIINMVRISNKKEKLWKRFSSKLFYKLINIISDIKFEPNASDFFMISKEVADIFRNNYREKIRFLRGYIQMVGFKKTTIKFHTEERFAGDSKYSMLSLIKFAIGIIFTFSNLPLRLGLYASFISFLIGIIIVISTIYMKLNGTYSPDGYTTIVVLLSFFFSILFLIIGIIGEYLRMIFEESKERPIYIIKENNDKY</sequence>
<comment type="subcellular location">
    <subcellularLocation>
        <location evidence="1">Membrane</location>
        <topology evidence="1">Multi-pass membrane protein</topology>
    </subcellularLocation>
</comment>
<dbReference type="PANTHER" id="PTHR48090:SF1">
    <property type="entry name" value="PROPHAGE BACTOPRENOL GLUCOSYL TRANSFERASE HOMOLOG"/>
    <property type="match status" value="1"/>
</dbReference>
<protein>
    <submittedName>
        <fullName evidence="9">Glycosyltransferase</fullName>
    </submittedName>
</protein>
<dbReference type="PANTHER" id="PTHR48090">
    <property type="entry name" value="UNDECAPRENYL-PHOSPHATE 4-DEOXY-4-FORMAMIDO-L-ARABINOSE TRANSFERASE-RELATED"/>
    <property type="match status" value="1"/>
</dbReference>
<keyword evidence="6 7" id="KW-0472">Membrane</keyword>
<feature type="transmembrane region" description="Helical" evidence="7">
    <location>
        <begin position="231"/>
        <end position="252"/>
    </location>
</feature>
<keyword evidence="4 7" id="KW-0812">Transmembrane</keyword>
<dbReference type="SUPFAM" id="SSF53448">
    <property type="entry name" value="Nucleotide-diphospho-sugar transferases"/>
    <property type="match status" value="1"/>
</dbReference>
<reference evidence="9" key="1">
    <citation type="submission" date="2016-10" db="EMBL/GenBank/DDBJ databases">
        <authorList>
            <person name="de Groot N.N."/>
        </authorList>
    </citation>
    <scope>NUCLEOTIDE SEQUENCE</scope>
</reference>
<evidence type="ECO:0000256" key="5">
    <source>
        <dbReference type="ARBA" id="ARBA00022989"/>
    </source>
</evidence>
<dbReference type="GO" id="GO:0016757">
    <property type="term" value="F:glycosyltransferase activity"/>
    <property type="evidence" value="ECO:0007669"/>
    <property type="project" value="UniProtKB-KW"/>
</dbReference>
<evidence type="ECO:0000256" key="6">
    <source>
        <dbReference type="ARBA" id="ARBA00023136"/>
    </source>
</evidence>
<evidence type="ECO:0000256" key="3">
    <source>
        <dbReference type="ARBA" id="ARBA00022679"/>
    </source>
</evidence>
<dbReference type="Gene3D" id="3.90.550.10">
    <property type="entry name" value="Spore Coat Polysaccharide Biosynthesis Protein SpsA, Chain A"/>
    <property type="match status" value="1"/>
</dbReference>
<evidence type="ECO:0000256" key="2">
    <source>
        <dbReference type="ARBA" id="ARBA00022676"/>
    </source>
</evidence>
<dbReference type="InterPro" id="IPR029044">
    <property type="entry name" value="Nucleotide-diphossugar_trans"/>
</dbReference>
<keyword evidence="2" id="KW-0328">Glycosyltransferase</keyword>
<gene>
    <name evidence="9" type="ORF">MNB_SV-15-276</name>
</gene>
<evidence type="ECO:0000256" key="4">
    <source>
        <dbReference type="ARBA" id="ARBA00022692"/>
    </source>
</evidence>
<keyword evidence="3 9" id="KW-0808">Transferase</keyword>
<dbReference type="InterPro" id="IPR001173">
    <property type="entry name" value="Glyco_trans_2-like"/>
</dbReference>
<evidence type="ECO:0000313" key="9">
    <source>
        <dbReference type="EMBL" id="SHO80673.1"/>
    </source>
</evidence>
<evidence type="ECO:0000256" key="7">
    <source>
        <dbReference type="SAM" id="Phobius"/>
    </source>
</evidence>
<dbReference type="Pfam" id="PF00535">
    <property type="entry name" value="Glycos_transf_2"/>
    <property type="match status" value="1"/>
</dbReference>
<dbReference type="InterPro" id="IPR050256">
    <property type="entry name" value="Glycosyltransferase_2"/>
</dbReference>
<accession>A0A1W1EII1</accession>
<dbReference type="GO" id="GO:0005886">
    <property type="term" value="C:plasma membrane"/>
    <property type="evidence" value="ECO:0007669"/>
    <property type="project" value="TreeGrafter"/>
</dbReference>
<dbReference type="CDD" id="cd04187">
    <property type="entry name" value="DPM1_like_bac"/>
    <property type="match status" value="1"/>
</dbReference>
<evidence type="ECO:0000256" key="1">
    <source>
        <dbReference type="ARBA" id="ARBA00004141"/>
    </source>
</evidence>
<feature type="transmembrane region" description="Helical" evidence="7">
    <location>
        <begin position="264"/>
        <end position="289"/>
    </location>
</feature>
<dbReference type="AlphaFoldDB" id="A0A1W1EII1"/>